<reference evidence="2" key="1">
    <citation type="journal article" date="2019" name="Int. J. Syst. Evol. Microbiol.">
        <title>The Global Catalogue of Microorganisms (GCM) 10K type strain sequencing project: providing services to taxonomists for standard genome sequencing and annotation.</title>
        <authorList>
            <consortium name="The Broad Institute Genomics Platform"/>
            <consortium name="The Broad Institute Genome Sequencing Center for Infectious Disease"/>
            <person name="Wu L."/>
            <person name="Ma J."/>
        </authorList>
    </citation>
    <scope>NUCLEOTIDE SEQUENCE [LARGE SCALE GENOMIC DNA]</scope>
    <source>
        <strain evidence="2">S1</strain>
    </source>
</reference>
<keyword evidence="2" id="KW-1185">Reference proteome</keyword>
<accession>A0ABW4C7M1</accession>
<organism evidence="1 2">
    <name type="scientific">Kroppenstedtia sanguinis</name>
    <dbReference type="NCBI Taxonomy" id="1380684"/>
    <lineage>
        <taxon>Bacteria</taxon>
        <taxon>Bacillati</taxon>
        <taxon>Bacillota</taxon>
        <taxon>Bacilli</taxon>
        <taxon>Bacillales</taxon>
        <taxon>Thermoactinomycetaceae</taxon>
        <taxon>Kroppenstedtia</taxon>
    </lineage>
</organism>
<evidence type="ECO:0000313" key="1">
    <source>
        <dbReference type="EMBL" id="MFD1426123.1"/>
    </source>
</evidence>
<dbReference type="PROSITE" id="PS51257">
    <property type="entry name" value="PROKAR_LIPOPROTEIN"/>
    <property type="match status" value="1"/>
</dbReference>
<evidence type="ECO:0000313" key="2">
    <source>
        <dbReference type="Proteomes" id="UP001597282"/>
    </source>
</evidence>
<gene>
    <name evidence="1" type="ORF">ACFQ4Y_04150</name>
</gene>
<dbReference type="EMBL" id="JBHTNU010000003">
    <property type="protein sequence ID" value="MFD1426123.1"/>
    <property type="molecule type" value="Genomic_DNA"/>
</dbReference>
<proteinExistence type="predicted"/>
<dbReference type="RefSeq" id="WP_380163131.1">
    <property type="nucleotide sequence ID" value="NZ_JBHTNU010000003.1"/>
</dbReference>
<name>A0ABW4C7M1_9BACL</name>
<comment type="caution">
    <text evidence="1">The sequence shown here is derived from an EMBL/GenBank/DDBJ whole genome shotgun (WGS) entry which is preliminary data.</text>
</comment>
<dbReference type="Proteomes" id="UP001597282">
    <property type="component" value="Unassembled WGS sequence"/>
</dbReference>
<protein>
    <recommendedName>
        <fullName evidence="3">Outer-membrane lipoprotein LolB</fullName>
    </recommendedName>
</protein>
<sequence>MRNRTERCLLIAILVMLSGCIHKDDGTPDEKKLRSHLFRHIDAQVQQSHYPFTLSVPPMRLEGQQQGKDWLLESQDSDGKERIRVRKEGSDIFLVRGKQKEKLTARQFGLLSPRDHLLLVKSSGLQIEPLSKNKRGLIGVRVVLSSEEIGDRLGKWMGSTFEQGSANQASRKFRIRYQLWYPPHQEGISILKLEIHPQAKDQPHEKMVYRFGKP</sequence>
<evidence type="ECO:0008006" key="3">
    <source>
        <dbReference type="Google" id="ProtNLM"/>
    </source>
</evidence>